<evidence type="ECO:0000259" key="2">
    <source>
        <dbReference type="PROSITE" id="PS51186"/>
    </source>
</evidence>
<keyword evidence="1 3" id="KW-0808">Transferase</keyword>
<gene>
    <name evidence="3" type="ORF">F4694_003860</name>
</gene>
<feature type="domain" description="N-acetyltransferase" evidence="2">
    <location>
        <begin position="1"/>
        <end position="158"/>
    </location>
</feature>
<dbReference type="Proteomes" id="UP000548423">
    <property type="component" value="Unassembled WGS sequence"/>
</dbReference>
<keyword evidence="3" id="KW-0012">Acyltransferase</keyword>
<evidence type="ECO:0000256" key="1">
    <source>
        <dbReference type="ARBA" id="ARBA00022679"/>
    </source>
</evidence>
<name>A0A852TG78_9BACI</name>
<dbReference type="GO" id="GO:0008080">
    <property type="term" value="F:N-acetyltransferase activity"/>
    <property type="evidence" value="ECO:0007669"/>
    <property type="project" value="InterPro"/>
</dbReference>
<dbReference type="EC" id="2.3.1.-" evidence="3"/>
<evidence type="ECO:0000313" key="3">
    <source>
        <dbReference type="EMBL" id="NYE07075.1"/>
    </source>
</evidence>
<reference evidence="4" key="2">
    <citation type="submission" date="2020-08" db="EMBL/GenBank/DDBJ databases">
        <title>The Agave Microbiome: Exploring the role of microbial communities in plant adaptations to desert environments.</title>
        <authorList>
            <person name="Partida-Martinez L.P."/>
        </authorList>
    </citation>
    <scope>NUCLEOTIDE SEQUENCE [LARGE SCALE GENOMIC DNA]</scope>
    <source>
        <strain evidence="4">AT2.8</strain>
    </source>
</reference>
<dbReference type="AlphaFoldDB" id="A0A852TG78"/>
<dbReference type="PANTHER" id="PTHR13947">
    <property type="entry name" value="GNAT FAMILY N-ACETYLTRANSFERASE"/>
    <property type="match status" value="1"/>
</dbReference>
<dbReference type="Pfam" id="PF00583">
    <property type="entry name" value="Acetyltransf_1"/>
    <property type="match status" value="1"/>
</dbReference>
<dbReference type="EMBL" id="JACCBX010000008">
    <property type="protein sequence ID" value="NYE07075.1"/>
    <property type="molecule type" value="Genomic_DNA"/>
</dbReference>
<sequence length="169" mass="19079">MIIREIKKVDNAKVKEIIQDSLKSLGLDIPGTAYFDPQLNDLHQYYNNLKHANYWVVDMEGEVVGGIGIAPFNEQDKICELQKLYLATKAQGLGLGKKLMETALSFASKHYEKCYLETTHDLKAACILYEKFGFTLLEEPLAGSDHSAMNAWYLKDLSNMPKWQSGLTS</sequence>
<dbReference type="InterPro" id="IPR000182">
    <property type="entry name" value="GNAT_dom"/>
</dbReference>
<accession>A0A852TG78</accession>
<proteinExistence type="predicted"/>
<dbReference type="PROSITE" id="PS51186">
    <property type="entry name" value="GNAT"/>
    <property type="match status" value="1"/>
</dbReference>
<dbReference type="InterPro" id="IPR050769">
    <property type="entry name" value="NAT_camello-type"/>
</dbReference>
<dbReference type="Gene3D" id="3.40.630.30">
    <property type="match status" value="1"/>
</dbReference>
<dbReference type="CDD" id="cd04301">
    <property type="entry name" value="NAT_SF"/>
    <property type="match status" value="1"/>
</dbReference>
<protein>
    <submittedName>
        <fullName evidence="3">Acetyltransferase</fullName>
        <ecNumber evidence="3">2.3.1.-</ecNumber>
    </submittedName>
</protein>
<organism evidence="3 4">
    <name type="scientific">Neobacillus niacini</name>
    <dbReference type="NCBI Taxonomy" id="86668"/>
    <lineage>
        <taxon>Bacteria</taxon>
        <taxon>Bacillati</taxon>
        <taxon>Bacillota</taxon>
        <taxon>Bacilli</taxon>
        <taxon>Bacillales</taxon>
        <taxon>Bacillaceae</taxon>
        <taxon>Neobacillus</taxon>
    </lineage>
</organism>
<dbReference type="InterPro" id="IPR016181">
    <property type="entry name" value="Acyl_CoA_acyltransferase"/>
</dbReference>
<comment type="caution">
    <text evidence="3">The sequence shown here is derived from an EMBL/GenBank/DDBJ whole genome shotgun (WGS) entry which is preliminary data.</text>
</comment>
<dbReference type="SUPFAM" id="SSF55729">
    <property type="entry name" value="Acyl-CoA N-acyltransferases (Nat)"/>
    <property type="match status" value="1"/>
</dbReference>
<reference evidence="4" key="1">
    <citation type="submission" date="2020-07" db="EMBL/GenBank/DDBJ databases">
        <authorList>
            <person name="Partida-Martinez L."/>
            <person name="Huntemann M."/>
            <person name="Clum A."/>
            <person name="Wang J."/>
            <person name="Palaniappan K."/>
            <person name="Ritter S."/>
            <person name="Chen I.-M."/>
            <person name="Stamatis D."/>
            <person name="Reddy T."/>
            <person name="O'Malley R."/>
            <person name="Daum C."/>
            <person name="Shapiro N."/>
            <person name="Ivanova N."/>
            <person name="Kyrpides N."/>
            <person name="Woyke T."/>
        </authorList>
    </citation>
    <scope>NUCLEOTIDE SEQUENCE [LARGE SCALE GENOMIC DNA]</scope>
    <source>
        <strain evidence="4">AT2.8</strain>
    </source>
</reference>
<evidence type="ECO:0000313" key="4">
    <source>
        <dbReference type="Proteomes" id="UP000548423"/>
    </source>
</evidence>
<dbReference type="PANTHER" id="PTHR13947:SF37">
    <property type="entry name" value="LD18367P"/>
    <property type="match status" value="1"/>
</dbReference>